<organism evidence="1 2">
    <name type="scientific">Rhodalgimonas zhirmunskyi</name>
    <dbReference type="NCBI Taxonomy" id="2964767"/>
    <lineage>
        <taxon>Bacteria</taxon>
        <taxon>Pseudomonadati</taxon>
        <taxon>Pseudomonadota</taxon>
        <taxon>Alphaproteobacteria</taxon>
        <taxon>Rhodobacterales</taxon>
        <taxon>Roseobacteraceae</taxon>
        <taxon>Rhodalgimonas</taxon>
    </lineage>
</organism>
<dbReference type="InterPro" id="IPR021251">
    <property type="entry name" value="DUF2793"/>
</dbReference>
<comment type="caution">
    <text evidence="1">The sequence shown here is derived from an EMBL/GenBank/DDBJ whole genome shotgun (WGS) entry which is preliminary data.</text>
</comment>
<dbReference type="EMBL" id="JANFFA010000044">
    <property type="protein sequence ID" value="MDQ2095998.1"/>
    <property type="molecule type" value="Genomic_DNA"/>
</dbReference>
<dbReference type="Proteomes" id="UP001227162">
    <property type="component" value="Unassembled WGS sequence"/>
</dbReference>
<protein>
    <submittedName>
        <fullName evidence="1">DUF2793 domain-containing protein</fullName>
    </submittedName>
</protein>
<keyword evidence="2" id="KW-1185">Reference proteome</keyword>
<name>A0AAJ1UDR0_9RHOB</name>
<proteinExistence type="predicted"/>
<dbReference type="AlphaFoldDB" id="A0AAJ1UDR0"/>
<reference evidence="1" key="1">
    <citation type="submission" date="2022-07" db="EMBL/GenBank/DDBJ databases">
        <authorList>
            <person name="Otstavnykh N."/>
            <person name="Isaeva M."/>
            <person name="Bystritskaya E."/>
        </authorList>
    </citation>
    <scope>NUCLEOTIDE SEQUENCE</scope>
    <source>
        <strain evidence="1">10Alg 79</strain>
    </source>
</reference>
<sequence>MLDLLVQMSVQSFEATSPPALPVAGETHVLGAAPTGDWAGQAGMVATWNGTAWLFFTAQEGWRAWNPVDEELRVLHNGSWQRPTAETQNLDGVGINATSDTTNRLVVAAPATLLNHD</sequence>
<gene>
    <name evidence="1" type="ORF">NOI20_17930</name>
</gene>
<evidence type="ECO:0000313" key="1">
    <source>
        <dbReference type="EMBL" id="MDQ2095998.1"/>
    </source>
</evidence>
<reference evidence="1" key="2">
    <citation type="submission" date="2023-04" db="EMBL/GenBank/DDBJ databases">
        <title>'Rhodoalgimonas zhirmunskyi' gen. nov., isolated from a red alga.</title>
        <authorList>
            <person name="Nedashkovskaya O.I."/>
            <person name="Otstavnykh N.Y."/>
            <person name="Bystritskaya E.P."/>
            <person name="Balabanova L.A."/>
            <person name="Isaeva M.P."/>
        </authorList>
    </citation>
    <scope>NUCLEOTIDE SEQUENCE</scope>
    <source>
        <strain evidence="1">10Alg 79</strain>
    </source>
</reference>
<dbReference type="Pfam" id="PF10983">
    <property type="entry name" value="DUF2793"/>
    <property type="match status" value="1"/>
</dbReference>
<feature type="non-terminal residue" evidence="1">
    <location>
        <position position="117"/>
    </location>
</feature>
<evidence type="ECO:0000313" key="2">
    <source>
        <dbReference type="Proteomes" id="UP001227162"/>
    </source>
</evidence>
<accession>A0AAJ1UDR0</accession>